<feature type="compositionally biased region" description="Pro residues" evidence="1">
    <location>
        <begin position="10"/>
        <end position="24"/>
    </location>
</feature>
<dbReference type="Proteomes" id="UP000008305">
    <property type="component" value="Chromosome"/>
</dbReference>
<feature type="transmembrane region" description="Helical" evidence="2">
    <location>
        <begin position="29"/>
        <end position="54"/>
    </location>
</feature>
<reference evidence="3 4" key="1">
    <citation type="journal article" date="2011" name="J. Bacteriol.">
        <title>Genome sequence of the obligate intracellular animal pathogen Chlamydia pecorum E58.</title>
        <authorList>
            <person name="Mojica S."/>
            <person name="Huot Creasy H."/>
            <person name="Daugherty S."/>
            <person name="Read T.D."/>
            <person name="Kim T."/>
            <person name="Kaltenboeck B."/>
            <person name="Bavoil P."/>
            <person name="Myers G.S."/>
        </authorList>
    </citation>
    <scope>NUCLEOTIDE SEQUENCE [LARGE SCALE GENOMIC DNA]</scope>
    <source>
        <strain evidence="3 4">E58</strain>
    </source>
</reference>
<evidence type="ECO:0008006" key="5">
    <source>
        <dbReference type="Google" id="ProtNLM"/>
    </source>
</evidence>
<name>A0AA34WI10_CHLPE</name>
<evidence type="ECO:0000313" key="4">
    <source>
        <dbReference type="Proteomes" id="UP000008305"/>
    </source>
</evidence>
<keyword evidence="4" id="KW-1185">Reference proteome</keyword>
<evidence type="ECO:0000313" key="3">
    <source>
        <dbReference type="EMBL" id="AEB41624.1"/>
    </source>
</evidence>
<sequence>MTPLPGLDPSLPPSSPSPHQPRPPHSSSLVTTLALLVLAFAFCLLGALCFIFGAPSPIGVIALSLAGGFLVSALLTYMRSFLKPLPEKPCIPQLHPQAKPREEAIPPPKMSPTKIPPQKIPIICPRSWTLDTVAEKLKSLFDLPSPSSEIPDKKVMFSLKGKCFPQFILNCFEGHPFDQPLPTSTRGAFVVQVNSCMSYDNNIGRTLAILTRVDKSCWETICKQVPLIQGVRTLRHGQSICGEWEQKDKKVHSPATHLILVYPPTLSSLLSLEQTRVLKEKALTLANINKAQAFCALVKTYTNIFETCKNNGIEHLQIDLFGTKDLYSGQEDYDTWQCGCQLAFLESLRHLFIQGQETPLLSITLQSYQEVPLLQGARKAFPKD</sequence>
<evidence type="ECO:0000256" key="1">
    <source>
        <dbReference type="SAM" id="MobiDB-lite"/>
    </source>
</evidence>
<proteinExistence type="predicted"/>
<feature type="region of interest" description="Disordered" evidence="1">
    <location>
        <begin position="1"/>
        <end position="25"/>
    </location>
</feature>
<dbReference type="AlphaFoldDB" id="A0AA34WI10"/>
<organism evidence="3 4">
    <name type="scientific">Chlamydia pecorum (strain ATCC VR-628 / DSM 29919 / E58)</name>
    <name type="common">Chlamydophila pecorum</name>
    <dbReference type="NCBI Taxonomy" id="331635"/>
    <lineage>
        <taxon>Bacteria</taxon>
        <taxon>Pseudomonadati</taxon>
        <taxon>Chlamydiota</taxon>
        <taxon>Chlamydiia</taxon>
        <taxon>Chlamydiales</taxon>
        <taxon>Chlamydiaceae</taxon>
        <taxon>Chlamydia/Chlamydophila group</taxon>
        <taxon>Chlamydia</taxon>
    </lineage>
</organism>
<keyword evidence="2" id="KW-0812">Transmembrane</keyword>
<dbReference type="KEGG" id="cpm:G5S_0670"/>
<dbReference type="EMBL" id="CP002608">
    <property type="protein sequence ID" value="AEB41624.1"/>
    <property type="molecule type" value="Genomic_DNA"/>
</dbReference>
<gene>
    <name evidence="3" type="ordered locus">G5S_0670</name>
</gene>
<keyword evidence="2" id="KW-0472">Membrane</keyword>
<keyword evidence="2" id="KW-1133">Transmembrane helix</keyword>
<accession>A0AA34WI10</accession>
<dbReference type="RefSeq" id="WP_013712702.1">
    <property type="nucleotide sequence ID" value="NC_015408.1"/>
</dbReference>
<protein>
    <recommendedName>
        <fullName evidence="5">Macro domain-containing protein</fullName>
    </recommendedName>
</protein>
<feature type="transmembrane region" description="Helical" evidence="2">
    <location>
        <begin position="60"/>
        <end position="78"/>
    </location>
</feature>
<evidence type="ECO:0000256" key="2">
    <source>
        <dbReference type="SAM" id="Phobius"/>
    </source>
</evidence>